<dbReference type="RefSeq" id="WP_269579621.1">
    <property type="nucleotide sequence ID" value="NZ_CP114588.1"/>
</dbReference>
<dbReference type="Pfam" id="PF09829">
    <property type="entry name" value="DUF2057"/>
    <property type="match status" value="1"/>
</dbReference>
<accession>A0AA47LS11</accession>
<protein>
    <submittedName>
        <fullName evidence="4">DUF2057 domain-containing protein</fullName>
    </submittedName>
</protein>
<organism evidence="4 5">
    <name type="scientific">Salinivibrio kushneri</name>
    <dbReference type="NCBI Taxonomy" id="1908198"/>
    <lineage>
        <taxon>Bacteria</taxon>
        <taxon>Pseudomonadati</taxon>
        <taxon>Pseudomonadota</taxon>
        <taxon>Gammaproteobacteria</taxon>
        <taxon>Vibrionales</taxon>
        <taxon>Vibrionaceae</taxon>
        <taxon>Salinivibrio</taxon>
    </lineage>
</organism>
<dbReference type="Proteomes" id="UP001164748">
    <property type="component" value="Chromosome"/>
</dbReference>
<dbReference type="InterPro" id="IPR018635">
    <property type="entry name" value="UPF0319"/>
</dbReference>
<proteinExistence type="inferred from homology"/>
<feature type="chain" id="PRO_5041254369" evidence="3">
    <location>
        <begin position="23"/>
        <end position="215"/>
    </location>
</feature>
<gene>
    <name evidence="4" type="ORF">N8M53_04440</name>
</gene>
<comment type="similarity">
    <text evidence="1">Belongs to the UPF0319 family.</text>
</comment>
<dbReference type="PANTHER" id="PTHR38108">
    <property type="entry name" value="UPF0319 PROTEIN YCCT"/>
    <property type="match status" value="1"/>
</dbReference>
<evidence type="ECO:0000313" key="4">
    <source>
        <dbReference type="EMBL" id="WBA09449.1"/>
    </source>
</evidence>
<reference evidence="4" key="1">
    <citation type="submission" date="2022-09" db="EMBL/GenBank/DDBJ databases">
        <authorList>
            <person name="Li Z.-J."/>
        </authorList>
    </citation>
    <scope>NUCLEOTIDE SEQUENCE</scope>
    <source>
        <strain evidence="4">TGB11</strain>
    </source>
</reference>
<name>A0AA47LS11_9GAMM</name>
<dbReference type="EMBL" id="CP114588">
    <property type="protein sequence ID" value="WBA09449.1"/>
    <property type="molecule type" value="Genomic_DNA"/>
</dbReference>
<dbReference type="PANTHER" id="PTHR38108:SF1">
    <property type="entry name" value="UPF0319 PROTEIN YCCT"/>
    <property type="match status" value="1"/>
</dbReference>
<keyword evidence="2 3" id="KW-0732">Signal</keyword>
<sequence>MRKVVGMGLVLSTLIAASVVNAAEITSARNIEFVVVDGKEISFENWAPQQTIELDNGTHQLVMRFDGEVKRGSQKVIYTSRPYLFELEVDGRNATINIDSKLRVKSQATSYFDGTPQWQAEFDNGDVMPLDAVELKGDGFAAYADMEALVAEYNRENGIIIDQGESKNLNDVLVEVDDQGQASIKGDALSQLKLWYTKASDQERKSFRRWIIDQD</sequence>
<evidence type="ECO:0000313" key="5">
    <source>
        <dbReference type="Proteomes" id="UP001164748"/>
    </source>
</evidence>
<dbReference type="AlphaFoldDB" id="A0AA47LS11"/>
<feature type="signal peptide" evidence="3">
    <location>
        <begin position="1"/>
        <end position="22"/>
    </location>
</feature>
<evidence type="ECO:0000256" key="1">
    <source>
        <dbReference type="ARBA" id="ARBA00008490"/>
    </source>
</evidence>
<evidence type="ECO:0000256" key="2">
    <source>
        <dbReference type="ARBA" id="ARBA00022729"/>
    </source>
</evidence>
<evidence type="ECO:0000256" key="3">
    <source>
        <dbReference type="SAM" id="SignalP"/>
    </source>
</evidence>